<dbReference type="Proteomes" id="UP001596997">
    <property type="component" value="Unassembled WGS sequence"/>
</dbReference>
<feature type="transmembrane region" description="Helical" evidence="1">
    <location>
        <begin position="7"/>
        <end position="27"/>
    </location>
</feature>
<evidence type="ECO:0000313" key="2">
    <source>
        <dbReference type="EMBL" id="MFD0963627.1"/>
    </source>
</evidence>
<protein>
    <recommendedName>
        <fullName evidence="4">Membrane or secreted protein</fullName>
    </recommendedName>
</protein>
<evidence type="ECO:0000256" key="1">
    <source>
        <dbReference type="SAM" id="Phobius"/>
    </source>
</evidence>
<evidence type="ECO:0008006" key="4">
    <source>
        <dbReference type="Google" id="ProtNLM"/>
    </source>
</evidence>
<keyword evidence="3" id="KW-1185">Reference proteome</keyword>
<dbReference type="RefSeq" id="WP_377714521.1">
    <property type="nucleotide sequence ID" value="NZ_JBHTJM010000006.1"/>
</dbReference>
<comment type="caution">
    <text evidence="2">The sequence shown here is derived from an EMBL/GenBank/DDBJ whole genome shotgun (WGS) entry which is preliminary data.</text>
</comment>
<gene>
    <name evidence="2" type="ORF">ACFQ1O_06395</name>
</gene>
<keyword evidence="1" id="KW-0812">Transmembrane</keyword>
<dbReference type="EMBL" id="JBHTJM010000006">
    <property type="protein sequence ID" value="MFD0963627.1"/>
    <property type="molecule type" value="Genomic_DNA"/>
</dbReference>
<name>A0ABW3I214_9FLAO</name>
<sequence length="229" mass="26290">MSKKHIVLIILFILPVVIYLFFASGVYNFTHLPEVTKNVSETSRFKDAQGNSVSLSDKVTLLGFLGNDVLKRKSNVYNLHQEVYKGNYIYDDTFQVLMLMPEGTQDKVNILLEDLSNYTEIKNWKFAFGQPEDIKRVFNSLKGLGGLANDLGTSEVFIIDKERNVRCNTEDKDLKSKGYNTASIAVVRKKLDDDLKMVIAEYKLALKKNYKVSRRDSFLKINEKKKNEK</sequence>
<organism evidence="2 3">
    <name type="scientific">Pseudofulvibacter geojedonensis</name>
    <dbReference type="NCBI Taxonomy" id="1123758"/>
    <lineage>
        <taxon>Bacteria</taxon>
        <taxon>Pseudomonadati</taxon>
        <taxon>Bacteroidota</taxon>
        <taxon>Flavobacteriia</taxon>
        <taxon>Flavobacteriales</taxon>
        <taxon>Flavobacteriaceae</taxon>
        <taxon>Pseudofulvibacter</taxon>
    </lineage>
</organism>
<proteinExistence type="predicted"/>
<reference evidence="3" key="1">
    <citation type="journal article" date="2019" name="Int. J. Syst. Evol. Microbiol.">
        <title>The Global Catalogue of Microorganisms (GCM) 10K type strain sequencing project: providing services to taxonomists for standard genome sequencing and annotation.</title>
        <authorList>
            <consortium name="The Broad Institute Genomics Platform"/>
            <consortium name="The Broad Institute Genome Sequencing Center for Infectious Disease"/>
            <person name="Wu L."/>
            <person name="Ma J."/>
        </authorList>
    </citation>
    <scope>NUCLEOTIDE SEQUENCE [LARGE SCALE GENOMIC DNA]</scope>
    <source>
        <strain evidence="3">CCUG 62114</strain>
    </source>
</reference>
<keyword evidence="1" id="KW-0472">Membrane</keyword>
<evidence type="ECO:0000313" key="3">
    <source>
        <dbReference type="Proteomes" id="UP001596997"/>
    </source>
</evidence>
<keyword evidence="1" id="KW-1133">Transmembrane helix</keyword>
<accession>A0ABW3I214</accession>